<organism evidence="2 3">
    <name type="scientific">Limnohabitans curvus</name>
    <dbReference type="NCBI Taxonomy" id="323423"/>
    <lineage>
        <taxon>Bacteria</taxon>
        <taxon>Pseudomonadati</taxon>
        <taxon>Pseudomonadota</taxon>
        <taxon>Betaproteobacteria</taxon>
        <taxon>Burkholderiales</taxon>
        <taxon>Comamonadaceae</taxon>
        <taxon>Limnohabitans</taxon>
    </lineage>
</organism>
<evidence type="ECO:0008006" key="4">
    <source>
        <dbReference type="Google" id="ProtNLM"/>
    </source>
</evidence>
<gene>
    <name evidence="2" type="ORF">B9Z44_10305</name>
</gene>
<comment type="caution">
    <text evidence="2">The sequence shown here is derived from an EMBL/GenBank/DDBJ whole genome shotgun (WGS) entry which is preliminary data.</text>
</comment>
<sequence>MNQYLVQLEQLAVPLAIAAVIFVFSLLSFGVWASRIRQVRAEVVGLDARLGAHQGSSREALALAETKTTDNELKFLLRETEAGLIDLPSQHGVSQGPNNSHGSYSFRSHADTWTVRSVLGGRMNLALFETMPNLLIGFGLMCTFIFLAVALQQAGLALNALDVSARQQDQALQSLIATAGGKFITSIAGLLCSLVWNWRAKVALENLQSSIDTLCHTLRARVPDNAAEASVRMQLALFQDILDENRSQVSQLRRFEGDFANAIGDALSRNMQPAFDKLGTLADTIQASSQSFGSAGSQAAGELSKAGAAMTQGIENGLASFSDAVSTLAQTIQTTRATVTDLDAAMGRAATAGNQGTQQMETLLSSFGQTIASVQGAMMGLQGTVDKIDQVADKFKDSASSIESSVNLQRAAANDFKEALVPMNQALGQTVDTLKTSAVSAEEALGHVRTHLQDAQKALTGTVDALTKGVSGYSTQISDLHTKMDQHLASAVNQLSGSITNLEEVLDEFIDALPPKA</sequence>
<evidence type="ECO:0000313" key="3">
    <source>
        <dbReference type="Proteomes" id="UP000251341"/>
    </source>
</evidence>
<evidence type="ECO:0000256" key="1">
    <source>
        <dbReference type="SAM" id="Phobius"/>
    </source>
</evidence>
<evidence type="ECO:0000313" key="2">
    <source>
        <dbReference type="EMBL" id="PUE59933.1"/>
    </source>
</evidence>
<keyword evidence="1" id="KW-0472">Membrane</keyword>
<feature type="transmembrane region" description="Helical" evidence="1">
    <location>
        <begin position="132"/>
        <end position="151"/>
    </location>
</feature>
<accession>A0A315EQA4</accession>
<keyword evidence="1" id="KW-0812">Transmembrane</keyword>
<keyword evidence="1" id="KW-1133">Transmembrane helix</keyword>
<proteinExistence type="predicted"/>
<name>A0A315EQA4_9BURK</name>
<dbReference type="AlphaFoldDB" id="A0A315EQA4"/>
<dbReference type="Gene3D" id="1.20.120.20">
    <property type="entry name" value="Apolipoprotein"/>
    <property type="match status" value="1"/>
</dbReference>
<reference evidence="2 3" key="1">
    <citation type="submission" date="2017-04" db="EMBL/GenBank/DDBJ databases">
        <title>Unexpected and diverse lifestyles within the genus Limnohabitans.</title>
        <authorList>
            <person name="Kasalicky V."/>
            <person name="Mehrshad M."/>
            <person name="Andrei S.-A."/>
            <person name="Salcher M."/>
            <person name="Kratochvilova H."/>
            <person name="Simek K."/>
            <person name="Ghai R."/>
        </authorList>
    </citation>
    <scope>NUCLEOTIDE SEQUENCE [LARGE SCALE GENOMIC DNA]</scope>
    <source>
        <strain evidence="2 3">MWH-C5</strain>
    </source>
</reference>
<feature type="transmembrane region" description="Helical" evidence="1">
    <location>
        <begin position="171"/>
        <end position="196"/>
    </location>
</feature>
<keyword evidence="3" id="KW-1185">Reference proteome</keyword>
<dbReference type="RefSeq" id="WP_108402383.1">
    <property type="nucleotide sequence ID" value="NZ_NESP01000001.1"/>
</dbReference>
<dbReference type="Proteomes" id="UP000251341">
    <property type="component" value="Unassembled WGS sequence"/>
</dbReference>
<dbReference type="EMBL" id="NESP01000001">
    <property type="protein sequence ID" value="PUE59933.1"/>
    <property type="molecule type" value="Genomic_DNA"/>
</dbReference>
<protein>
    <recommendedName>
        <fullName evidence="4">MotA/TolQ/ExbB proton channel domain-containing protein</fullName>
    </recommendedName>
</protein>
<feature type="transmembrane region" description="Helical" evidence="1">
    <location>
        <begin position="12"/>
        <end position="32"/>
    </location>
</feature>